<accession>A0A0E4CR53</accession>
<dbReference type="RefSeq" id="WP_061559563.1">
    <property type="nucleotide sequence ID" value="NZ_CTEE01000001.1"/>
</dbReference>
<dbReference type="OrthoDB" id="4750153at2"/>
<protein>
    <submittedName>
        <fullName evidence="1">Uncharacterized protein</fullName>
    </submittedName>
</protein>
<gene>
    <name evidence="1" type="ORF">BN1232_05765</name>
</gene>
<sequence>MADDEKTRWAIDVMTAWSQDDCTFFGERVDDYLAEPNGGEGLITGLVNLCGLLLSAMEVTTGKPTTEILQAIASTVSRHGQPPSPP</sequence>
<dbReference type="AlphaFoldDB" id="A0A0E4CR53"/>
<name>A0A0E4CR53_MYCLN</name>
<dbReference type="Proteomes" id="UP000199251">
    <property type="component" value="Unassembled WGS sequence"/>
</dbReference>
<evidence type="ECO:0000313" key="1">
    <source>
        <dbReference type="EMBL" id="CQD22867.1"/>
    </source>
</evidence>
<proteinExistence type="predicted"/>
<reference evidence="1 2" key="1">
    <citation type="submission" date="2015-03" db="EMBL/GenBank/DDBJ databases">
        <authorList>
            <person name="Urmite Genomes"/>
        </authorList>
    </citation>
    <scope>NUCLEOTIDE SEQUENCE [LARGE SCALE GENOMIC DNA]</scope>
    <source>
        <strain evidence="1 2">CSUR P1491</strain>
    </source>
</reference>
<dbReference type="EMBL" id="CTEE01000001">
    <property type="protein sequence ID" value="CQD22867.1"/>
    <property type="molecule type" value="Genomic_DNA"/>
</dbReference>
<evidence type="ECO:0000313" key="2">
    <source>
        <dbReference type="Proteomes" id="UP000199251"/>
    </source>
</evidence>
<organism evidence="1 2">
    <name type="scientific">Mycobacterium lentiflavum</name>
    <dbReference type="NCBI Taxonomy" id="141349"/>
    <lineage>
        <taxon>Bacteria</taxon>
        <taxon>Bacillati</taxon>
        <taxon>Actinomycetota</taxon>
        <taxon>Actinomycetes</taxon>
        <taxon>Mycobacteriales</taxon>
        <taxon>Mycobacteriaceae</taxon>
        <taxon>Mycobacterium</taxon>
        <taxon>Mycobacterium simiae complex</taxon>
    </lineage>
</organism>